<name>K2RIE9_MACPH</name>
<organism evidence="1 2">
    <name type="scientific">Macrophomina phaseolina (strain MS6)</name>
    <name type="common">Charcoal rot fungus</name>
    <dbReference type="NCBI Taxonomy" id="1126212"/>
    <lineage>
        <taxon>Eukaryota</taxon>
        <taxon>Fungi</taxon>
        <taxon>Dikarya</taxon>
        <taxon>Ascomycota</taxon>
        <taxon>Pezizomycotina</taxon>
        <taxon>Dothideomycetes</taxon>
        <taxon>Dothideomycetes incertae sedis</taxon>
        <taxon>Botryosphaeriales</taxon>
        <taxon>Botryosphaeriaceae</taxon>
        <taxon>Macrophomina</taxon>
    </lineage>
</organism>
<dbReference type="OrthoDB" id="10654082at2759"/>
<comment type="caution">
    <text evidence="1">The sequence shown here is derived from an EMBL/GenBank/DDBJ whole genome shotgun (WGS) entry which is preliminary data.</text>
</comment>
<dbReference type="VEuPathDB" id="FungiDB:MPH_08377"/>
<proteinExistence type="predicted"/>
<dbReference type="EMBL" id="AHHD01000348">
    <property type="protein sequence ID" value="EKG14388.1"/>
    <property type="molecule type" value="Genomic_DNA"/>
</dbReference>
<protein>
    <recommendedName>
        <fullName evidence="3">NWD NACHT-NTPase N-terminal domain-containing protein</fullName>
    </recommendedName>
</protein>
<gene>
    <name evidence="1" type="ORF">MPH_08377</name>
</gene>
<accession>K2RIE9</accession>
<dbReference type="InParanoid" id="K2RIE9"/>
<dbReference type="AlphaFoldDB" id="K2RIE9"/>
<evidence type="ECO:0000313" key="1">
    <source>
        <dbReference type="EMBL" id="EKG14388.1"/>
    </source>
</evidence>
<dbReference type="Proteomes" id="UP000007129">
    <property type="component" value="Unassembled WGS sequence"/>
</dbReference>
<sequence length="203" mass="22829">MATQQGNTINDIWAEAERIFYRKINQTPGDIRISRRSLTSAVAELKEGPPDAVKDQDGRYKKPINSKKSAAAIDSTAIISRMELMLEFGDKMMVAAPEIVSLVWMGLSAIGRVFIVDKKVLNMIGEATQQMSAAILICEIYAQRYLRGSVRDQRQETTWSPRQQMPDLLASTLHFFYLARKHLRGRHTICQSATLARVGSLTE</sequence>
<evidence type="ECO:0008006" key="3">
    <source>
        <dbReference type="Google" id="ProtNLM"/>
    </source>
</evidence>
<dbReference type="HOGENOM" id="CLU_1349168_0_0_1"/>
<reference evidence="1 2" key="1">
    <citation type="journal article" date="2012" name="BMC Genomics">
        <title>Tools to kill: Genome of one of the most destructive plant pathogenic fungi Macrophomina phaseolina.</title>
        <authorList>
            <person name="Islam M.S."/>
            <person name="Haque M.S."/>
            <person name="Islam M.M."/>
            <person name="Emdad E.M."/>
            <person name="Halim A."/>
            <person name="Hossen Q.M.M."/>
            <person name="Hossain M.Z."/>
            <person name="Ahmed B."/>
            <person name="Rahim S."/>
            <person name="Rahman M.S."/>
            <person name="Alam M.M."/>
            <person name="Hou S."/>
            <person name="Wan X."/>
            <person name="Saito J.A."/>
            <person name="Alam M."/>
        </authorList>
    </citation>
    <scope>NUCLEOTIDE SEQUENCE [LARGE SCALE GENOMIC DNA]</scope>
    <source>
        <strain evidence="1 2">MS6</strain>
    </source>
</reference>
<evidence type="ECO:0000313" key="2">
    <source>
        <dbReference type="Proteomes" id="UP000007129"/>
    </source>
</evidence>